<dbReference type="InterPro" id="IPR036282">
    <property type="entry name" value="Glutathione-S-Trfase_C_sf"/>
</dbReference>
<dbReference type="InterPro" id="IPR040079">
    <property type="entry name" value="Glutathione_S-Trfase"/>
</dbReference>
<dbReference type="PROSITE" id="PS50405">
    <property type="entry name" value="GST_CTER"/>
    <property type="match status" value="1"/>
</dbReference>
<name>A0AB40D1J1_DIOCR</name>
<dbReference type="FunFam" id="1.20.1050.10:FF:000004">
    <property type="entry name" value="Glutathione S-transferase F2"/>
    <property type="match status" value="1"/>
</dbReference>
<dbReference type="GeneID" id="120283555"/>
<dbReference type="Proteomes" id="UP001515500">
    <property type="component" value="Chromosome 19"/>
</dbReference>
<dbReference type="SUPFAM" id="SSF47616">
    <property type="entry name" value="GST C-terminal domain-like"/>
    <property type="match status" value="1"/>
</dbReference>
<accession>A0AB40D1J1</accession>
<dbReference type="SFLD" id="SFLDG00358">
    <property type="entry name" value="Main_(cytGST)"/>
    <property type="match status" value="1"/>
</dbReference>
<dbReference type="Pfam" id="PF02798">
    <property type="entry name" value="GST_N"/>
    <property type="match status" value="1"/>
</dbReference>
<sequence>MKLYGLEVAVDTARVMATLEEMAVDYHLIPIDPEAGETKLPTYLSINPFGQIPALQDAHLTLFGSRAISKYIARKHKRMSKDLIRESNPEEEAMVEVWMEVEAEQYEPVISALINYVIEVGYFGKVEDEQVMAKKVGDLEKVLDVYEERLGKSKYLAGDFFSLADLHHLPQTHRLMASPRCALLINSRPKVRAWWEDLLSRPACKKVTETMDACAIAWKEKKKKNNNNES</sequence>
<dbReference type="PANTHER" id="PTHR43900">
    <property type="entry name" value="GLUTATHIONE S-TRANSFERASE RHO"/>
    <property type="match status" value="1"/>
</dbReference>
<dbReference type="CDD" id="cd03187">
    <property type="entry name" value="GST_C_Phi"/>
    <property type="match status" value="1"/>
</dbReference>
<dbReference type="GO" id="GO:0004364">
    <property type="term" value="F:glutathione transferase activity"/>
    <property type="evidence" value="ECO:0007669"/>
    <property type="project" value="UniProtKB-EC"/>
</dbReference>
<dbReference type="SUPFAM" id="SSF52833">
    <property type="entry name" value="Thioredoxin-like"/>
    <property type="match status" value="1"/>
</dbReference>
<dbReference type="GO" id="GO:0009635">
    <property type="term" value="P:response to herbicide"/>
    <property type="evidence" value="ECO:0007669"/>
    <property type="project" value="UniProtKB-ARBA"/>
</dbReference>
<feature type="domain" description="GST C-terminal" evidence="6">
    <location>
        <begin position="88"/>
        <end position="225"/>
    </location>
</feature>
<comment type="similarity">
    <text evidence="1">Belongs to the GST superfamily. Phi family.</text>
</comment>
<dbReference type="Gene3D" id="1.20.1050.10">
    <property type="match status" value="1"/>
</dbReference>
<dbReference type="PROSITE" id="PS50404">
    <property type="entry name" value="GST_NTER"/>
    <property type="match status" value="1"/>
</dbReference>
<dbReference type="Pfam" id="PF00043">
    <property type="entry name" value="GST_C"/>
    <property type="match status" value="1"/>
</dbReference>
<dbReference type="PANTHER" id="PTHR43900:SF3">
    <property type="entry name" value="GLUTATHIONE S-TRANSFERASE RHO"/>
    <property type="match status" value="1"/>
</dbReference>
<evidence type="ECO:0000256" key="2">
    <source>
        <dbReference type="ARBA" id="ARBA00012452"/>
    </source>
</evidence>
<dbReference type="SFLD" id="SFLDS00019">
    <property type="entry name" value="Glutathione_Transferase_(cytos"/>
    <property type="match status" value="1"/>
</dbReference>
<evidence type="ECO:0000256" key="4">
    <source>
        <dbReference type="ARBA" id="ARBA00047960"/>
    </source>
</evidence>
<evidence type="ECO:0000256" key="3">
    <source>
        <dbReference type="ARBA" id="ARBA00022679"/>
    </source>
</evidence>
<dbReference type="RefSeq" id="XP_039146194.1">
    <property type="nucleotide sequence ID" value="XM_039290260.1"/>
</dbReference>
<dbReference type="FunFam" id="3.40.30.10:FF:000016">
    <property type="entry name" value="Glutathione S-transferase F2"/>
    <property type="match status" value="1"/>
</dbReference>
<evidence type="ECO:0000313" key="7">
    <source>
        <dbReference type="Proteomes" id="UP001515500"/>
    </source>
</evidence>
<protein>
    <recommendedName>
        <fullName evidence="2">glutathione transferase</fullName>
        <ecNumber evidence="2">2.5.1.18</ecNumber>
    </recommendedName>
</protein>
<organism evidence="7 8">
    <name type="scientific">Dioscorea cayennensis subsp. rotundata</name>
    <name type="common">White Guinea yam</name>
    <name type="synonym">Dioscorea rotundata</name>
    <dbReference type="NCBI Taxonomy" id="55577"/>
    <lineage>
        <taxon>Eukaryota</taxon>
        <taxon>Viridiplantae</taxon>
        <taxon>Streptophyta</taxon>
        <taxon>Embryophyta</taxon>
        <taxon>Tracheophyta</taxon>
        <taxon>Spermatophyta</taxon>
        <taxon>Magnoliopsida</taxon>
        <taxon>Liliopsida</taxon>
        <taxon>Dioscoreales</taxon>
        <taxon>Dioscoreaceae</taxon>
        <taxon>Dioscorea</taxon>
    </lineage>
</organism>
<feature type="domain" description="GST N-terminal" evidence="5">
    <location>
        <begin position="1"/>
        <end position="80"/>
    </location>
</feature>
<dbReference type="GO" id="GO:0006749">
    <property type="term" value="P:glutathione metabolic process"/>
    <property type="evidence" value="ECO:0007669"/>
    <property type="project" value="TreeGrafter"/>
</dbReference>
<dbReference type="Gene3D" id="3.40.30.10">
    <property type="entry name" value="Glutaredoxin"/>
    <property type="match status" value="1"/>
</dbReference>
<keyword evidence="7" id="KW-1185">Reference proteome</keyword>
<reference evidence="8" key="1">
    <citation type="submission" date="2025-08" db="UniProtKB">
        <authorList>
            <consortium name="RefSeq"/>
        </authorList>
    </citation>
    <scope>IDENTIFICATION</scope>
</reference>
<evidence type="ECO:0000313" key="8">
    <source>
        <dbReference type="RefSeq" id="XP_039146194.1"/>
    </source>
</evidence>
<dbReference type="InterPro" id="IPR004046">
    <property type="entry name" value="GST_C"/>
</dbReference>
<dbReference type="InterPro" id="IPR010987">
    <property type="entry name" value="Glutathione-S-Trfase_C-like"/>
</dbReference>
<dbReference type="AlphaFoldDB" id="A0AB40D1J1"/>
<dbReference type="InterPro" id="IPR004045">
    <property type="entry name" value="Glutathione_S-Trfase_N"/>
</dbReference>
<dbReference type="GO" id="GO:0005737">
    <property type="term" value="C:cytoplasm"/>
    <property type="evidence" value="ECO:0007669"/>
    <property type="project" value="TreeGrafter"/>
</dbReference>
<gene>
    <name evidence="8" type="primary">LOC120283555</name>
</gene>
<keyword evidence="3" id="KW-0808">Transferase</keyword>
<comment type="catalytic activity">
    <reaction evidence="4">
        <text>RX + glutathione = an S-substituted glutathione + a halide anion + H(+)</text>
        <dbReference type="Rhea" id="RHEA:16437"/>
        <dbReference type="ChEBI" id="CHEBI:15378"/>
        <dbReference type="ChEBI" id="CHEBI:16042"/>
        <dbReference type="ChEBI" id="CHEBI:17792"/>
        <dbReference type="ChEBI" id="CHEBI:57925"/>
        <dbReference type="ChEBI" id="CHEBI:90779"/>
        <dbReference type="EC" id="2.5.1.18"/>
    </reaction>
</comment>
<dbReference type="EC" id="2.5.1.18" evidence="2"/>
<dbReference type="InterPro" id="IPR034347">
    <property type="entry name" value="GST_Phi_C"/>
</dbReference>
<proteinExistence type="inferred from homology"/>
<evidence type="ECO:0000259" key="5">
    <source>
        <dbReference type="PROSITE" id="PS50404"/>
    </source>
</evidence>
<dbReference type="GO" id="GO:0043295">
    <property type="term" value="F:glutathione binding"/>
    <property type="evidence" value="ECO:0007669"/>
    <property type="project" value="TreeGrafter"/>
</dbReference>
<evidence type="ECO:0000256" key="1">
    <source>
        <dbReference type="ARBA" id="ARBA00010128"/>
    </source>
</evidence>
<evidence type="ECO:0000259" key="6">
    <source>
        <dbReference type="PROSITE" id="PS50405"/>
    </source>
</evidence>
<dbReference type="InterPro" id="IPR036249">
    <property type="entry name" value="Thioredoxin-like_sf"/>
</dbReference>